<evidence type="ECO:0008006" key="3">
    <source>
        <dbReference type="Google" id="ProtNLM"/>
    </source>
</evidence>
<proteinExistence type="predicted"/>
<protein>
    <recommendedName>
        <fullName evidence="3">Transposase</fullName>
    </recommendedName>
</protein>
<name>A0ABN6M3W7_9BACT</name>
<dbReference type="EMBL" id="AP025516">
    <property type="protein sequence ID" value="BDD86890.1"/>
    <property type="molecule type" value="Genomic_DNA"/>
</dbReference>
<accession>A0ABN6M3W7</accession>
<dbReference type="Proteomes" id="UP000830055">
    <property type="component" value="Chromosome"/>
</dbReference>
<reference evidence="1 2" key="1">
    <citation type="submission" date="2022-01" db="EMBL/GenBank/DDBJ databases">
        <title>Desulfofustis limnae sp. nov., a novel mesophilic sulfate-reducing bacterium isolated from marsh soil.</title>
        <authorList>
            <person name="Watanabe M."/>
            <person name="Takahashi A."/>
            <person name="Kojima H."/>
            <person name="Fukui M."/>
        </authorList>
    </citation>
    <scope>NUCLEOTIDE SEQUENCE [LARGE SCALE GENOMIC DNA]</scope>
    <source>
        <strain evidence="1 2">PPLL</strain>
    </source>
</reference>
<sequence>MRMGLNYFYLCTRKRSPYHSCQRPEASTKIRYTRRLYFYNPVQEYPSVFQTLRVLFNKQAIQQPDWMAVEGLHPLIQMIRITT</sequence>
<gene>
    <name evidence="1" type="ORF">DPPLL_12550</name>
</gene>
<evidence type="ECO:0000313" key="1">
    <source>
        <dbReference type="EMBL" id="BDD86890.1"/>
    </source>
</evidence>
<keyword evidence="2" id="KW-1185">Reference proteome</keyword>
<organism evidence="1 2">
    <name type="scientific">Desulfofustis limnaeus</name>
    <dbReference type="NCBI Taxonomy" id="2740163"/>
    <lineage>
        <taxon>Bacteria</taxon>
        <taxon>Pseudomonadati</taxon>
        <taxon>Thermodesulfobacteriota</taxon>
        <taxon>Desulfobulbia</taxon>
        <taxon>Desulfobulbales</taxon>
        <taxon>Desulfocapsaceae</taxon>
        <taxon>Desulfofustis</taxon>
    </lineage>
</organism>
<evidence type="ECO:0000313" key="2">
    <source>
        <dbReference type="Proteomes" id="UP000830055"/>
    </source>
</evidence>